<dbReference type="RefSeq" id="WP_014139680.1">
    <property type="nucleotide sequence ID" value="NC_016109.1"/>
</dbReference>
<dbReference type="EMBL" id="AP010968">
    <property type="protein sequence ID" value="BAJ32384.1"/>
    <property type="molecule type" value="Genomic_DNA"/>
</dbReference>
<evidence type="ECO:0000313" key="4">
    <source>
        <dbReference type="Proteomes" id="UP000007076"/>
    </source>
</evidence>
<gene>
    <name evidence="3" type="ordered locus">KSE_66250</name>
</gene>
<dbReference type="PANTHER" id="PTHR43364">
    <property type="entry name" value="NADH-SPECIFIC METHYLGLYOXAL REDUCTASE-RELATED"/>
    <property type="match status" value="1"/>
</dbReference>
<dbReference type="InterPro" id="IPR036812">
    <property type="entry name" value="NAD(P)_OxRdtase_dom_sf"/>
</dbReference>
<dbReference type="InterPro" id="IPR050523">
    <property type="entry name" value="AKR_Detox_Biosynth"/>
</dbReference>
<sequence length="325" mass="34382">MEQRLLGRTGLRVSRLALGTLTWGRETDEHEAAEQLKAFVDAGGSLVDTADVYADGGAEYLLSRLTDGLVPRSELVIATKAGALPGSPRPDTSRGHLLDALDGSLRRLNTDHVDLWQVHAHDPATPAEETLHALDLAVSSGRARYVGLCQYSGWQLAKAAARQHALPGATPLASVQLEYSLLQRGIEREALPAALDAGIGLLARSPLGRGVLTGKYRHGVPPESRGSSPHPAGPVQPYLGETSRRIVDALATAADGLASTPLKVALAWVRDRPGVSATLLGARTSAQLQSSLSVEALTLPGEIRAALDDVSAPVHRYPDQGWTEL</sequence>
<evidence type="ECO:0000313" key="3">
    <source>
        <dbReference type="EMBL" id="BAJ32384.1"/>
    </source>
</evidence>
<dbReference type="GO" id="GO:0005829">
    <property type="term" value="C:cytosol"/>
    <property type="evidence" value="ECO:0007669"/>
    <property type="project" value="TreeGrafter"/>
</dbReference>
<accession>E4N2K0</accession>
<dbReference type="eggNOG" id="COG0667">
    <property type="taxonomic scope" value="Bacteria"/>
</dbReference>
<dbReference type="Pfam" id="PF00248">
    <property type="entry name" value="Aldo_ket_red"/>
    <property type="match status" value="1"/>
</dbReference>
<keyword evidence="4" id="KW-1185">Reference proteome</keyword>
<evidence type="ECO:0000259" key="2">
    <source>
        <dbReference type="Pfam" id="PF00248"/>
    </source>
</evidence>
<name>E4N2K0_KITSK</name>
<dbReference type="Gene3D" id="3.20.20.100">
    <property type="entry name" value="NADP-dependent oxidoreductase domain"/>
    <property type="match status" value="1"/>
</dbReference>
<dbReference type="InterPro" id="IPR023210">
    <property type="entry name" value="NADP_OxRdtase_dom"/>
</dbReference>
<dbReference type="HOGENOM" id="CLU_023205_2_0_11"/>
<feature type="region of interest" description="Disordered" evidence="1">
    <location>
        <begin position="218"/>
        <end position="238"/>
    </location>
</feature>
<protein>
    <submittedName>
        <fullName evidence="3">Putative aldo/keto reductase</fullName>
    </submittedName>
</protein>
<organism evidence="3 4">
    <name type="scientific">Kitasatospora setae (strain ATCC 33774 / DSM 43861 / JCM 3304 / KCC A-0304 / NBRC 14216 / KM-6054)</name>
    <name type="common">Streptomyces setae</name>
    <dbReference type="NCBI Taxonomy" id="452652"/>
    <lineage>
        <taxon>Bacteria</taxon>
        <taxon>Bacillati</taxon>
        <taxon>Actinomycetota</taxon>
        <taxon>Actinomycetes</taxon>
        <taxon>Kitasatosporales</taxon>
        <taxon>Streptomycetaceae</taxon>
        <taxon>Kitasatospora</taxon>
    </lineage>
</organism>
<dbReference type="Proteomes" id="UP000007076">
    <property type="component" value="Chromosome"/>
</dbReference>
<dbReference type="KEGG" id="ksk:KSE_66250"/>
<proteinExistence type="predicted"/>
<dbReference type="STRING" id="452652.KSE_66250"/>
<dbReference type="PATRIC" id="fig|452652.3.peg.6645"/>
<dbReference type="SUPFAM" id="SSF51430">
    <property type="entry name" value="NAD(P)-linked oxidoreductase"/>
    <property type="match status" value="1"/>
</dbReference>
<evidence type="ECO:0000256" key="1">
    <source>
        <dbReference type="SAM" id="MobiDB-lite"/>
    </source>
</evidence>
<feature type="domain" description="NADP-dependent oxidoreductase" evidence="2">
    <location>
        <begin position="15"/>
        <end position="310"/>
    </location>
</feature>
<dbReference type="AlphaFoldDB" id="E4N2K0"/>
<dbReference type="PANTHER" id="PTHR43364:SF18">
    <property type="entry name" value="OXIDOREDUCTASE"/>
    <property type="match status" value="1"/>
</dbReference>
<reference evidence="3 4" key="1">
    <citation type="journal article" date="2010" name="DNA Res.">
        <title>Genome sequence of Kitasatospora setae NBRC 14216T: an evolutionary snapshot of the family Streptomycetaceae.</title>
        <authorList>
            <person name="Ichikawa N."/>
            <person name="Oguchi A."/>
            <person name="Ikeda H."/>
            <person name="Ishikawa J."/>
            <person name="Kitani S."/>
            <person name="Watanabe Y."/>
            <person name="Nakamura S."/>
            <person name="Katano Y."/>
            <person name="Kishi E."/>
            <person name="Sasagawa M."/>
            <person name="Ankai A."/>
            <person name="Fukui S."/>
            <person name="Hashimoto Y."/>
            <person name="Kamata S."/>
            <person name="Otoguro M."/>
            <person name="Tanikawa S."/>
            <person name="Nihira T."/>
            <person name="Horinouchi S."/>
            <person name="Ohnishi Y."/>
            <person name="Hayakawa M."/>
            <person name="Kuzuyama T."/>
            <person name="Arisawa A."/>
            <person name="Nomoto F."/>
            <person name="Miura H."/>
            <person name="Takahashi Y."/>
            <person name="Fujita N."/>
        </authorList>
    </citation>
    <scope>NUCLEOTIDE SEQUENCE [LARGE SCALE GENOMIC DNA]</scope>
    <source>
        <strain evidence="4">ATCC 33774 / DSM 43861 / JCM 3304 / KCC A-0304 / NBRC 14216 / KM-6054</strain>
    </source>
</reference>